<dbReference type="Gene3D" id="3.90.950.20">
    <property type="entry name" value="CinA-like"/>
    <property type="match status" value="1"/>
</dbReference>
<accession>A0A266Q7I1</accession>
<comment type="caution">
    <text evidence="2">The sequence shown here is derived from an EMBL/GenBank/DDBJ whole genome shotgun (WGS) entry which is preliminary data.</text>
</comment>
<sequence length="166" mass="16908">MVDSFLLDLAQSLGNTLTRKQWRIATAESCTGGGVAAAITAIAGSSNWFEYGVVSYANIAKQTLLGVNPDTLDREGAVSEAVVSEMARGAIALSGANIAVAISGIAGPGGATPGKPVGTVWFAWLTASGDLKTDVQHIAGDRAAVQRGAVIHALEGALELCQKNTV</sequence>
<name>A0A266Q7I1_9GAMM</name>
<dbReference type="Proteomes" id="UP000216101">
    <property type="component" value="Unassembled WGS sequence"/>
</dbReference>
<proteinExistence type="predicted"/>
<protein>
    <submittedName>
        <fullName evidence="2">Damage-inducible protein CinA</fullName>
    </submittedName>
</protein>
<evidence type="ECO:0000259" key="1">
    <source>
        <dbReference type="Pfam" id="PF02464"/>
    </source>
</evidence>
<dbReference type="RefSeq" id="WP_094983667.1">
    <property type="nucleotide sequence ID" value="NZ_NHNI01000001.1"/>
</dbReference>
<keyword evidence="3" id="KW-1185">Reference proteome</keyword>
<dbReference type="AlphaFoldDB" id="A0A266Q7I1"/>
<reference evidence="3" key="1">
    <citation type="submission" date="2017-05" db="EMBL/GenBank/DDBJ databases">
        <authorList>
            <person name="Barney B.M."/>
        </authorList>
    </citation>
    <scope>NUCLEOTIDE SEQUENCE [LARGE SCALE GENOMIC DNA]</scope>
    <source>
        <strain evidence="3">PSBB022</strain>
    </source>
</reference>
<dbReference type="Pfam" id="PF02464">
    <property type="entry name" value="CinA"/>
    <property type="match status" value="1"/>
</dbReference>
<gene>
    <name evidence="2" type="ORF">CBP51_02045</name>
</gene>
<dbReference type="InterPro" id="IPR008136">
    <property type="entry name" value="CinA_C"/>
</dbReference>
<dbReference type="SUPFAM" id="SSF142433">
    <property type="entry name" value="CinA-like"/>
    <property type="match status" value="1"/>
</dbReference>
<dbReference type="InterPro" id="IPR036653">
    <property type="entry name" value="CinA-like_C"/>
</dbReference>
<feature type="domain" description="CinA C-terminal" evidence="1">
    <location>
        <begin position="8"/>
        <end position="159"/>
    </location>
</feature>
<dbReference type="EMBL" id="NHNI01000001">
    <property type="protein sequence ID" value="OZY85844.1"/>
    <property type="molecule type" value="Genomic_DNA"/>
</dbReference>
<evidence type="ECO:0000313" key="2">
    <source>
        <dbReference type="EMBL" id="OZY85844.1"/>
    </source>
</evidence>
<dbReference type="NCBIfam" id="TIGR00199">
    <property type="entry name" value="PncC_domain"/>
    <property type="match status" value="1"/>
</dbReference>
<organism evidence="2 3">
    <name type="scientific">Cellvibrio mixtus</name>
    <dbReference type="NCBI Taxonomy" id="39650"/>
    <lineage>
        <taxon>Bacteria</taxon>
        <taxon>Pseudomonadati</taxon>
        <taxon>Pseudomonadota</taxon>
        <taxon>Gammaproteobacteria</taxon>
        <taxon>Cellvibrionales</taxon>
        <taxon>Cellvibrionaceae</taxon>
        <taxon>Cellvibrio</taxon>
    </lineage>
</organism>
<evidence type="ECO:0000313" key="3">
    <source>
        <dbReference type="Proteomes" id="UP000216101"/>
    </source>
</evidence>